<reference evidence="3" key="1">
    <citation type="submission" date="2006-01" db="EMBL/GenBank/DDBJ databases">
        <title>Complete sequence of Novosphingobium aromaticivorans DSM 12444.</title>
        <authorList>
            <consortium name="US DOE Joint Genome Institute"/>
            <person name="Copeland A."/>
            <person name="Lucas S."/>
            <person name="Lapidus A."/>
            <person name="Barry K."/>
            <person name="Detter J.C."/>
            <person name="Glavina T."/>
            <person name="Hammon N."/>
            <person name="Israni S."/>
            <person name="Pitluck S."/>
            <person name="Chain P."/>
            <person name="Malfatti S."/>
            <person name="Shin M."/>
            <person name="Vergez L."/>
            <person name="Schmutz J."/>
            <person name="Larimer F."/>
            <person name="Land M."/>
            <person name="Kyrpides N."/>
            <person name="Ivanova N."/>
            <person name="Fredrickson J."/>
            <person name="Balkwill D."/>
            <person name="Romine M.F."/>
            <person name="Richardson P."/>
        </authorList>
    </citation>
    <scope>NUCLEOTIDE SEQUENCE [LARGE SCALE GENOMIC DNA]</scope>
    <source>
        <strain evidence="3">ATCC 700278 / DSM 12444 / CCUG 56034 / CIP 105152 / NBRC 16084 / F199</strain>
    </source>
</reference>
<dbReference type="KEGG" id="nar:Saro_3327"/>
<dbReference type="EMBL" id="CP000248">
    <property type="protein sequence ID" value="ABD27762.1"/>
    <property type="molecule type" value="Genomic_DNA"/>
</dbReference>
<dbReference type="AlphaFoldDB" id="Q2G311"/>
<proteinExistence type="predicted"/>
<dbReference type="STRING" id="279238.Saro_3327"/>
<organism evidence="2 3">
    <name type="scientific">Novosphingobium aromaticivorans (strain ATCC 700278 / DSM 12444 / CCUG 56034 / CIP 105152 / NBRC 16084 / F199)</name>
    <dbReference type="NCBI Taxonomy" id="279238"/>
    <lineage>
        <taxon>Bacteria</taxon>
        <taxon>Pseudomonadati</taxon>
        <taxon>Pseudomonadota</taxon>
        <taxon>Alphaproteobacteria</taxon>
        <taxon>Sphingomonadales</taxon>
        <taxon>Sphingomonadaceae</taxon>
        <taxon>Novosphingobium</taxon>
    </lineage>
</organism>
<evidence type="ECO:0000313" key="2">
    <source>
        <dbReference type="EMBL" id="ABD27762.1"/>
    </source>
</evidence>
<evidence type="ECO:0000313" key="3">
    <source>
        <dbReference type="Proteomes" id="UP000009134"/>
    </source>
</evidence>
<keyword evidence="3" id="KW-1185">Reference proteome</keyword>
<feature type="signal peptide" evidence="1">
    <location>
        <begin position="1"/>
        <end position="19"/>
    </location>
</feature>
<dbReference type="Proteomes" id="UP000009134">
    <property type="component" value="Chromosome"/>
</dbReference>
<keyword evidence="1" id="KW-0732">Signal</keyword>
<name>Q2G311_NOVAD</name>
<feature type="chain" id="PRO_5004207954" evidence="1">
    <location>
        <begin position="20"/>
        <end position="221"/>
    </location>
</feature>
<accession>Q2G311</accession>
<gene>
    <name evidence="2" type="ordered locus">Saro_3327</name>
</gene>
<evidence type="ECO:0000256" key="1">
    <source>
        <dbReference type="SAM" id="SignalP"/>
    </source>
</evidence>
<sequence length="221" mass="23131">MRLLALASVMLSAATPATAQPTPLTEAHRTDLRCAAAFAIVALEQSDGDALEGWPPLAVRGKRFFADTGERVMKEAGISRDAVRDAIAGEVRSLQTAADPDAALTALARPCLARLDASVPPLKVPDLKQCAAIMALAVDEVHAREGMSAAAKDLKTLASVLASREREALVAAGRSGDEADRTLAEAREAMAAEAADGAGGVDKYDIAHCYDLAKPNEKSHY</sequence>
<dbReference type="eggNOG" id="ENOG502ZZ63">
    <property type="taxonomic scope" value="Bacteria"/>
</dbReference>
<dbReference type="HOGENOM" id="CLU_1249551_0_0_5"/>
<protein>
    <submittedName>
        <fullName evidence="2">Uncharacterized protein</fullName>
    </submittedName>
</protein>